<dbReference type="RefSeq" id="WP_027544890.1">
    <property type="nucleotide sequence ID" value="NZ_SPQT01000020.1"/>
</dbReference>
<dbReference type="OrthoDB" id="8244137at2"/>
<accession>A0A4Y9LNK9</accession>
<name>A0A4Y9LNK9_9BRAD</name>
<keyword evidence="3" id="KW-1185">Reference proteome</keyword>
<dbReference type="AlphaFoldDB" id="A0A4Y9LNK9"/>
<dbReference type="Proteomes" id="UP000297966">
    <property type="component" value="Unassembled WGS sequence"/>
</dbReference>
<evidence type="ECO:0000256" key="1">
    <source>
        <dbReference type="SAM" id="Phobius"/>
    </source>
</evidence>
<keyword evidence="1" id="KW-0472">Membrane</keyword>
<evidence type="ECO:0000313" key="3">
    <source>
        <dbReference type="Proteomes" id="UP000297966"/>
    </source>
</evidence>
<sequence length="68" mass="7387">MASFALDLVLWFTGVRGHIPRFDDFRPVPSAPPVGAGHLVRVLTIMATVFAALSLAVWGTVWIAIQLL</sequence>
<keyword evidence="1" id="KW-1133">Transmembrane helix</keyword>
<keyword evidence="1" id="KW-0812">Transmembrane</keyword>
<dbReference type="EMBL" id="SPQT01000020">
    <property type="protein sequence ID" value="TFV44034.1"/>
    <property type="molecule type" value="Genomic_DNA"/>
</dbReference>
<proteinExistence type="predicted"/>
<comment type="caution">
    <text evidence="2">The sequence shown here is derived from an EMBL/GenBank/DDBJ whole genome shotgun (WGS) entry which is preliminary data.</text>
</comment>
<reference evidence="2 3" key="1">
    <citation type="submission" date="2019-03" db="EMBL/GenBank/DDBJ databases">
        <title>Bradyrhizobium diversity isolated from nodules of Chamaecrista fasciculata.</title>
        <authorList>
            <person name="Klepa M.S."/>
            <person name="Urquiaga M.O."/>
            <person name="Hungria M."/>
            <person name="Delamuta J.R."/>
        </authorList>
    </citation>
    <scope>NUCLEOTIDE SEQUENCE [LARGE SCALE GENOMIC DNA]</scope>
    <source>
        <strain evidence="2 3">CNPSo 3448</strain>
    </source>
</reference>
<organism evidence="2 3">
    <name type="scientific">Bradyrhizobium niftali</name>
    <dbReference type="NCBI Taxonomy" id="2560055"/>
    <lineage>
        <taxon>Bacteria</taxon>
        <taxon>Pseudomonadati</taxon>
        <taxon>Pseudomonadota</taxon>
        <taxon>Alphaproteobacteria</taxon>
        <taxon>Hyphomicrobiales</taxon>
        <taxon>Nitrobacteraceae</taxon>
        <taxon>Bradyrhizobium</taxon>
    </lineage>
</organism>
<evidence type="ECO:0000313" key="2">
    <source>
        <dbReference type="EMBL" id="TFV44034.1"/>
    </source>
</evidence>
<feature type="transmembrane region" description="Helical" evidence="1">
    <location>
        <begin position="41"/>
        <end position="65"/>
    </location>
</feature>
<gene>
    <name evidence="2" type="ORF">E4K65_29345</name>
</gene>
<protein>
    <submittedName>
        <fullName evidence="2">Uncharacterized protein</fullName>
    </submittedName>
</protein>